<proteinExistence type="predicted"/>
<evidence type="ECO:0000313" key="2">
    <source>
        <dbReference type="Proteomes" id="UP001164459"/>
    </source>
</evidence>
<dbReference type="Proteomes" id="UP001164459">
    <property type="component" value="Chromosome"/>
</dbReference>
<accession>A0ABY7GXN1</accession>
<keyword evidence="2" id="KW-1185">Reference proteome</keyword>
<reference evidence="1" key="1">
    <citation type="submission" date="2022-11" db="EMBL/GenBank/DDBJ databases">
        <title>Minimal conservation of predation-associated metabolite biosynthetic gene clusters underscores biosynthetic potential of Myxococcota including descriptions for ten novel species: Archangium lansinium sp. nov., Myxococcus landrumus sp. nov., Nannocystis bai.</title>
        <authorList>
            <person name="Ahearne A."/>
            <person name="Stevens C."/>
            <person name="Dowd S."/>
        </authorList>
    </citation>
    <scope>NUCLEOTIDE SEQUENCE</scope>
    <source>
        <strain evidence="1">Fl3</strain>
    </source>
</reference>
<evidence type="ECO:0000313" key="1">
    <source>
        <dbReference type="EMBL" id="WAS91737.1"/>
    </source>
</evidence>
<sequence>MNAKIWTTPIRATNFRANELRSIRYETGSVSVHLLEEDTENTWKLSFTQIQAVRVTTWESAGALLQALPVAGGFFELEDSDLCRALGAGDRHYMKNSRHFLICCYDEIVEIVAHQVDVSLQLTE</sequence>
<gene>
    <name evidence="1" type="ORF">O0S08_36610</name>
</gene>
<organism evidence="1 2">
    <name type="scientific">Nannocystis punicea</name>
    <dbReference type="NCBI Taxonomy" id="2995304"/>
    <lineage>
        <taxon>Bacteria</taxon>
        <taxon>Pseudomonadati</taxon>
        <taxon>Myxococcota</taxon>
        <taxon>Polyangia</taxon>
        <taxon>Nannocystales</taxon>
        <taxon>Nannocystaceae</taxon>
        <taxon>Nannocystis</taxon>
    </lineage>
</organism>
<protein>
    <submittedName>
        <fullName evidence="1">Uncharacterized protein</fullName>
    </submittedName>
</protein>
<name>A0ABY7GXN1_9BACT</name>
<dbReference type="EMBL" id="CP114040">
    <property type="protein sequence ID" value="WAS91737.1"/>
    <property type="molecule type" value="Genomic_DNA"/>
</dbReference>
<dbReference type="RefSeq" id="WP_269034099.1">
    <property type="nucleotide sequence ID" value="NZ_CP114040.1"/>
</dbReference>